<feature type="compositionally biased region" description="Basic and acidic residues" evidence="1">
    <location>
        <begin position="491"/>
        <end position="500"/>
    </location>
</feature>
<feature type="compositionally biased region" description="Low complexity" evidence="1">
    <location>
        <begin position="357"/>
        <end position="372"/>
    </location>
</feature>
<organism evidence="2 3">
    <name type="scientific">Mycena metata</name>
    <dbReference type="NCBI Taxonomy" id="1033252"/>
    <lineage>
        <taxon>Eukaryota</taxon>
        <taxon>Fungi</taxon>
        <taxon>Dikarya</taxon>
        <taxon>Basidiomycota</taxon>
        <taxon>Agaricomycotina</taxon>
        <taxon>Agaricomycetes</taxon>
        <taxon>Agaricomycetidae</taxon>
        <taxon>Agaricales</taxon>
        <taxon>Marasmiineae</taxon>
        <taxon>Mycenaceae</taxon>
        <taxon>Mycena</taxon>
    </lineage>
</organism>
<feature type="compositionally biased region" description="Pro residues" evidence="1">
    <location>
        <begin position="344"/>
        <end position="356"/>
    </location>
</feature>
<sequence>MESEGRDSAGLVLLGREGYADCEEVVDRQWVGNHDVIVKVRGGTEKERERDRERKKITRHLALIHNPAPGIKLNRSPTIARRPRCLHAARGVGVLAGQVPPAVLLIRFDAGATRTNNLAGSRLGLGKLEEAQACGLYGVCVSCLRRSTTAADPRYGGMSPTSICSISFIHGILDSAMALPLRAFLVFLFGAQGAPCCRASSSDYTFRFASAALSSTTPLCSSVIAVELILPDFLVVRSAIVYGGVVYSLASVLGLSLSVNSPWARKLGHEKQRAARLYRAAAVFAALEHAELGAIEESGDERLESPAASARARQHNEFARRPTRHHKAAVHAVSTCDSRRLHSPPAPRTKPPPNRPRPSAGVPSPSASPNAPECQKQHLDPGMRRTDETASTSSSKTQKRRQAREPENPLRPMKKNPLRSKQPIEAPLGAAVTVRKAGSESNNKADARKARARPSSRPRRDASKARHNFRVQARTRARSSKRRPTSADYDAETKARREAGAHGVASQNKRGKAANAAGEQTQSVKDAGCTARRWEHARGTALESARSSRAAAHGESAYRKAQLYTQTQRTQRRPQAVHTKRAEKPTWDEDNLARIVDPFGEGPHVVDVPVGRVSLA</sequence>
<evidence type="ECO:0000313" key="3">
    <source>
        <dbReference type="Proteomes" id="UP001215598"/>
    </source>
</evidence>
<gene>
    <name evidence="2" type="ORF">B0H16DRAFT_1734532</name>
</gene>
<dbReference type="EMBL" id="JARKIB010000170">
    <property type="protein sequence ID" value="KAJ7728759.1"/>
    <property type="molecule type" value="Genomic_DNA"/>
</dbReference>
<proteinExistence type="predicted"/>
<dbReference type="AlphaFoldDB" id="A0AAD7HWA0"/>
<reference evidence="2" key="1">
    <citation type="submission" date="2023-03" db="EMBL/GenBank/DDBJ databases">
        <title>Massive genome expansion in bonnet fungi (Mycena s.s.) driven by repeated elements and novel gene families across ecological guilds.</title>
        <authorList>
            <consortium name="Lawrence Berkeley National Laboratory"/>
            <person name="Harder C.B."/>
            <person name="Miyauchi S."/>
            <person name="Viragh M."/>
            <person name="Kuo A."/>
            <person name="Thoen E."/>
            <person name="Andreopoulos B."/>
            <person name="Lu D."/>
            <person name="Skrede I."/>
            <person name="Drula E."/>
            <person name="Henrissat B."/>
            <person name="Morin E."/>
            <person name="Kohler A."/>
            <person name="Barry K."/>
            <person name="LaButti K."/>
            <person name="Morin E."/>
            <person name="Salamov A."/>
            <person name="Lipzen A."/>
            <person name="Mereny Z."/>
            <person name="Hegedus B."/>
            <person name="Baldrian P."/>
            <person name="Stursova M."/>
            <person name="Weitz H."/>
            <person name="Taylor A."/>
            <person name="Grigoriev I.V."/>
            <person name="Nagy L.G."/>
            <person name="Martin F."/>
            <person name="Kauserud H."/>
        </authorList>
    </citation>
    <scope>NUCLEOTIDE SEQUENCE</scope>
    <source>
        <strain evidence="2">CBHHK182m</strain>
    </source>
</reference>
<comment type="caution">
    <text evidence="2">The sequence shown here is derived from an EMBL/GenBank/DDBJ whole genome shotgun (WGS) entry which is preliminary data.</text>
</comment>
<feature type="region of interest" description="Disordered" evidence="1">
    <location>
        <begin position="297"/>
        <end position="589"/>
    </location>
</feature>
<feature type="compositionally biased region" description="Basic residues" evidence="1">
    <location>
        <begin position="465"/>
        <end position="484"/>
    </location>
</feature>
<protein>
    <submittedName>
        <fullName evidence="2">Uncharacterized protein</fullName>
    </submittedName>
</protein>
<name>A0AAD7HWA0_9AGAR</name>
<evidence type="ECO:0000256" key="1">
    <source>
        <dbReference type="SAM" id="MobiDB-lite"/>
    </source>
</evidence>
<accession>A0AAD7HWA0</accession>
<feature type="compositionally biased region" description="Low complexity" evidence="1">
    <location>
        <begin position="541"/>
        <end position="555"/>
    </location>
</feature>
<evidence type="ECO:0000313" key="2">
    <source>
        <dbReference type="EMBL" id="KAJ7728759.1"/>
    </source>
</evidence>
<dbReference type="Proteomes" id="UP001215598">
    <property type="component" value="Unassembled WGS sequence"/>
</dbReference>
<keyword evidence="3" id="KW-1185">Reference proteome</keyword>
<feature type="compositionally biased region" description="Basic and acidic residues" evidence="1">
    <location>
        <begin position="375"/>
        <end position="388"/>
    </location>
</feature>